<sequence length="141" mass="15750">MTNQEVALFIAPEPNEATSTPKPNYIFGMLLRRQKALLIVNPNGESQDPNFYEAIKSILRLTQIEKVYLSSTCLQMNDDDTDKLASSGPLATQLMHIFTTIKPALITQELHRGVEKNHSTGLNYTEVNITPLLPKDLAELP</sequence>
<name>X1NRJ0_9ZZZZ</name>
<dbReference type="EMBL" id="BARV01027026">
    <property type="protein sequence ID" value="GAI46213.1"/>
    <property type="molecule type" value="Genomic_DNA"/>
</dbReference>
<accession>X1NRJ0</accession>
<comment type="caution">
    <text evidence="1">The sequence shown here is derived from an EMBL/GenBank/DDBJ whole genome shotgun (WGS) entry which is preliminary data.</text>
</comment>
<evidence type="ECO:0000313" key="1">
    <source>
        <dbReference type="EMBL" id="GAI46213.1"/>
    </source>
</evidence>
<dbReference type="AlphaFoldDB" id="X1NRJ0"/>
<protein>
    <submittedName>
        <fullName evidence="1">Uncharacterized protein</fullName>
    </submittedName>
</protein>
<proteinExistence type="predicted"/>
<organism evidence="1">
    <name type="scientific">marine sediment metagenome</name>
    <dbReference type="NCBI Taxonomy" id="412755"/>
    <lineage>
        <taxon>unclassified sequences</taxon>
        <taxon>metagenomes</taxon>
        <taxon>ecological metagenomes</taxon>
    </lineage>
</organism>
<gene>
    <name evidence="1" type="ORF">S06H3_43558</name>
</gene>
<feature type="non-terminal residue" evidence="1">
    <location>
        <position position="141"/>
    </location>
</feature>
<reference evidence="1" key="1">
    <citation type="journal article" date="2014" name="Front. Microbiol.">
        <title>High frequency of phylogenetically diverse reductive dehalogenase-homologous genes in deep subseafloor sedimentary metagenomes.</title>
        <authorList>
            <person name="Kawai M."/>
            <person name="Futagami T."/>
            <person name="Toyoda A."/>
            <person name="Takaki Y."/>
            <person name="Nishi S."/>
            <person name="Hori S."/>
            <person name="Arai W."/>
            <person name="Tsubouchi T."/>
            <person name="Morono Y."/>
            <person name="Uchiyama I."/>
            <person name="Ito T."/>
            <person name="Fujiyama A."/>
            <person name="Inagaki F."/>
            <person name="Takami H."/>
        </authorList>
    </citation>
    <scope>NUCLEOTIDE SEQUENCE</scope>
    <source>
        <strain evidence="1">Expedition CK06-06</strain>
    </source>
</reference>